<feature type="DNA-binding region" description="H-T-H motif" evidence="2">
    <location>
        <begin position="45"/>
        <end position="64"/>
    </location>
</feature>
<protein>
    <submittedName>
        <fullName evidence="4">TetR family transcriptional regulator</fullName>
    </submittedName>
</protein>
<organism evidence="4 5">
    <name type="scientific">Mycobacterium noviomagense</name>
    <dbReference type="NCBI Taxonomy" id="459858"/>
    <lineage>
        <taxon>Bacteria</taxon>
        <taxon>Bacillati</taxon>
        <taxon>Actinomycetota</taxon>
        <taxon>Actinomycetes</taxon>
        <taxon>Mycobacteriales</taxon>
        <taxon>Mycobacteriaceae</taxon>
        <taxon>Mycobacterium</taxon>
    </lineage>
</organism>
<dbReference type="InterPro" id="IPR050109">
    <property type="entry name" value="HTH-type_TetR-like_transc_reg"/>
</dbReference>
<dbReference type="GO" id="GO:0003700">
    <property type="term" value="F:DNA-binding transcription factor activity"/>
    <property type="evidence" value="ECO:0007669"/>
    <property type="project" value="TreeGrafter"/>
</dbReference>
<dbReference type="Pfam" id="PF00440">
    <property type="entry name" value="TetR_N"/>
    <property type="match status" value="1"/>
</dbReference>
<dbReference type="Gene3D" id="1.10.357.10">
    <property type="entry name" value="Tetracycline Repressor, domain 2"/>
    <property type="match status" value="1"/>
</dbReference>
<dbReference type="GO" id="GO:0000976">
    <property type="term" value="F:transcription cis-regulatory region binding"/>
    <property type="evidence" value="ECO:0007669"/>
    <property type="project" value="TreeGrafter"/>
</dbReference>
<dbReference type="InterPro" id="IPR001647">
    <property type="entry name" value="HTH_TetR"/>
</dbReference>
<dbReference type="PANTHER" id="PTHR30055">
    <property type="entry name" value="HTH-TYPE TRANSCRIPTIONAL REGULATOR RUTR"/>
    <property type="match status" value="1"/>
</dbReference>
<sequence length="229" mass="24540">MTLATVAGLTAARVTKADQRGARSRELLLDAAEQLMAEKGYAATPVSAICKAAGVPVTSLYWHFGSKDGLLATVMERGAERWFASLPRGDDRETPQADAEALQVQGADAVAANPNFLRLLDILAIEGRNDELAATLVHRVRGHAQVYFRAAIERLLTSLCDTVTARVAADDLARFAVAFSDGCFFALQLELETTDLRQMYADLTTAIRALAPAAIGRARNGAEPPQDSP</sequence>
<proteinExistence type="predicted"/>
<accession>A0A7I7PK98</accession>
<evidence type="ECO:0000313" key="4">
    <source>
        <dbReference type="EMBL" id="BBY08950.1"/>
    </source>
</evidence>
<dbReference type="SUPFAM" id="SSF46689">
    <property type="entry name" value="Homeodomain-like"/>
    <property type="match status" value="1"/>
</dbReference>
<evidence type="ECO:0000256" key="2">
    <source>
        <dbReference type="PROSITE-ProRule" id="PRU00335"/>
    </source>
</evidence>
<dbReference type="AlphaFoldDB" id="A0A7I7PK98"/>
<feature type="domain" description="HTH tetR-type" evidence="3">
    <location>
        <begin position="22"/>
        <end position="82"/>
    </location>
</feature>
<dbReference type="PROSITE" id="PS50977">
    <property type="entry name" value="HTH_TETR_2"/>
    <property type="match status" value="1"/>
</dbReference>
<dbReference type="KEGG" id="mnv:MNVI_42680"/>
<keyword evidence="1 2" id="KW-0238">DNA-binding</keyword>
<evidence type="ECO:0000313" key="5">
    <source>
        <dbReference type="Proteomes" id="UP000466894"/>
    </source>
</evidence>
<dbReference type="EMBL" id="AP022583">
    <property type="protein sequence ID" value="BBY08950.1"/>
    <property type="molecule type" value="Genomic_DNA"/>
</dbReference>
<dbReference type="InterPro" id="IPR009057">
    <property type="entry name" value="Homeodomain-like_sf"/>
</dbReference>
<name>A0A7I7PK98_9MYCO</name>
<dbReference type="PRINTS" id="PR00455">
    <property type="entry name" value="HTHTETR"/>
</dbReference>
<gene>
    <name evidence="4" type="ORF">MNVI_42680</name>
</gene>
<evidence type="ECO:0000259" key="3">
    <source>
        <dbReference type="PROSITE" id="PS50977"/>
    </source>
</evidence>
<evidence type="ECO:0000256" key="1">
    <source>
        <dbReference type="ARBA" id="ARBA00023125"/>
    </source>
</evidence>
<dbReference type="PANTHER" id="PTHR30055:SF209">
    <property type="entry name" value="POSSIBLE TRANSCRIPTIONAL REGULATORY PROTEIN (PROBABLY TETR-FAMILY)"/>
    <property type="match status" value="1"/>
</dbReference>
<dbReference type="Proteomes" id="UP000466894">
    <property type="component" value="Chromosome"/>
</dbReference>
<reference evidence="4 5" key="1">
    <citation type="journal article" date="2019" name="Emerg. Microbes Infect.">
        <title>Comprehensive subspecies identification of 175 nontuberculous mycobacteria species based on 7547 genomic profiles.</title>
        <authorList>
            <person name="Matsumoto Y."/>
            <person name="Kinjo T."/>
            <person name="Motooka D."/>
            <person name="Nabeya D."/>
            <person name="Jung N."/>
            <person name="Uechi K."/>
            <person name="Horii T."/>
            <person name="Iida T."/>
            <person name="Fujita J."/>
            <person name="Nakamura S."/>
        </authorList>
    </citation>
    <scope>NUCLEOTIDE SEQUENCE [LARGE SCALE GENOMIC DNA]</scope>
    <source>
        <strain evidence="4 5">JCM 16367</strain>
    </source>
</reference>